<keyword evidence="2" id="KW-1185">Reference proteome</keyword>
<comment type="caution">
    <text evidence="1">The sequence shown here is derived from an EMBL/GenBank/DDBJ whole genome shotgun (WGS) entry which is preliminary data.</text>
</comment>
<feature type="non-terminal residue" evidence="1">
    <location>
        <position position="489"/>
    </location>
</feature>
<evidence type="ECO:0000313" key="1">
    <source>
        <dbReference type="EMBL" id="CAG8522863.1"/>
    </source>
</evidence>
<accession>A0ACA9LGD7</accession>
<dbReference type="EMBL" id="CAJVPT010005691">
    <property type="protein sequence ID" value="CAG8522863.1"/>
    <property type="molecule type" value="Genomic_DNA"/>
</dbReference>
<name>A0ACA9LGD7_9GLOM</name>
<dbReference type="Proteomes" id="UP000789525">
    <property type="component" value="Unassembled WGS sequence"/>
</dbReference>
<protein>
    <submittedName>
        <fullName evidence="1">9025_t:CDS:1</fullName>
    </submittedName>
</protein>
<gene>
    <name evidence="1" type="ORF">ACOLOM_LOCUS3735</name>
</gene>
<sequence>MLSENVSASSTRPTSVVSTRTSRSPKETMMAVEWHGSTDIKVTHKRKRPSIIKQTDAIIRVTATTICGSDLHLYHKEFPGMQKGDVIGHEAIGIVHEVGCQAEYVRVPFADVNLLRLSSEDYKLLGRKSLLLSDVACTGWHANELGGIKQGDVVGIWGAGPVGLMTAALALYRRASRVYVIDCIQARLAFARDIGAEVINFKEKDVIGSVKKVAPGGFDVTVDAVGFRYTNKSWRHKLEKALFAETDCIDALDEAIKCTKKGEKNRYSCYHSTILSELTSLDFSKGGVVSIVGDYVNLANHFPIGASMEKHLTLRGGQVHPQKYWSELLPIIKAGEIFDKFFTHNMDLSDASRAYKKFDRKEDGVIKVFLVVDKKEFVGGHVRDESIEEIASTSTFTAVVAGVKHIDIAESETGEVTQKPVPNSSTVGGESVSKKKMNEEGDSKVTDGNGNEDEKNEGATDFSRDTKIAGSKTSVSNAKASASRGENIT</sequence>
<proteinExistence type="predicted"/>
<evidence type="ECO:0000313" key="2">
    <source>
        <dbReference type="Proteomes" id="UP000789525"/>
    </source>
</evidence>
<organism evidence="1 2">
    <name type="scientific">Acaulospora colombiana</name>
    <dbReference type="NCBI Taxonomy" id="27376"/>
    <lineage>
        <taxon>Eukaryota</taxon>
        <taxon>Fungi</taxon>
        <taxon>Fungi incertae sedis</taxon>
        <taxon>Mucoromycota</taxon>
        <taxon>Glomeromycotina</taxon>
        <taxon>Glomeromycetes</taxon>
        <taxon>Diversisporales</taxon>
        <taxon>Acaulosporaceae</taxon>
        <taxon>Acaulospora</taxon>
    </lineage>
</organism>
<reference evidence="1" key="1">
    <citation type="submission" date="2021-06" db="EMBL/GenBank/DDBJ databases">
        <authorList>
            <person name="Kallberg Y."/>
            <person name="Tangrot J."/>
            <person name="Rosling A."/>
        </authorList>
    </citation>
    <scope>NUCLEOTIDE SEQUENCE</scope>
    <source>
        <strain evidence="1">CL356</strain>
    </source>
</reference>